<organism evidence="3 4">
    <name type="scientific">Pseudoalteromonas aliena</name>
    <dbReference type="NCBI Taxonomy" id="247523"/>
    <lineage>
        <taxon>Bacteria</taxon>
        <taxon>Pseudomonadati</taxon>
        <taxon>Pseudomonadota</taxon>
        <taxon>Gammaproteobacteria</taxon>
        <taxon>Alteromonadales</taxon>
        <taxon>Pseudoalteromonadaceae</taxon>
        <taxon>Pseudoalteromonas</taxon>
    </lineage>
</organism>
<dbReference type="KEGG" id="paln:B0W48_12225"/>
<dbReference type="InterPro" id="IPR016147">
    <property type="entry name" value="Pili_assmbl_chaperone_N"/>
</dbReference>
<sequence>MKLLKFFILVVYGCQLLISFSSHADLLISPTRVSFYERQRVAKVIVINNGDEYRTYRLSWQEKTAKPEGGYITHPSDQISPTALSSMVRMSPSQVRLAPGERQIVKLALRKPKNLADKEYRSHLLFQALPNEDKSKSTKMGIKINMILSYSIPVILRQGAIQPQVNIEAIELVKNEQNNALLVSLARKGNYSAFGKVEAFYKANNASEEIKVSMLSDYSIYAEIPLAKLTLNFFEKNVISGAGKLRIVYSGLREYQGVIFAEKTVNLNANSVGLLN</sequence>
<gene>
    <name evidence="3" type="ORF">B0W48_12225</name>
</gene>
<dbReference type="Pfam" id="PF00345">
    <property type="entry name" value="PapD_N"/>
    <property type="match status" value="1"/>
</dbReference>
<proteinExistence type="predicted"/>
<dbReference type="PANTHER" id="PTHR30251:SF4">
    <property type="entry name" value="SLR1668 PROTEIN"/>
    <property type="match status" value="1"/>
</dbReference>
<dbReference type="Proteomes" id="UP000188243">
    <property type="component" value="Chromosome"/>
</dbReference>
<dbReference type="EMBL" id="CP019628">
    <property type="protein sequence ID" value="AQQ00498.1"/>
    <property type="molecule type" value="Genomic_DNA"/>
</dbReference>
<dbReference type="STRING" id="247523.B0W48_12225"/>
<evidence type="ECO:0000256" key="1">
    <source>
        <dbReference type="SAM" id="SignalP"/>
    </source>
</evidence>
<protein>
    <recommendedName>
        <fullName evidence="2">Pili assembly chaperone N-terminal domain-containing protein</fullName>
    </recommendedName>
</protein>
<dbReference type="InterPro" id="IPR050643">
    <property type="entry name" value="Periplasmic_pilus_chap"/>
</dbReference>
<evidence type="ECO:0000259" key="2">
    <source>
        <dbReference type="Pfam" id="PF00345"/>
    </source>
</evidence>
<keyword evidence="1" id="KW-0732">Signal</keyword>
<reference evidence="3 4" key="1">
    <citation type="submission" date="2017-02" db="EMBL/GenBank/DDBJ databases">
        <title>Complete genome sequence of the cold-active Pseudoalteromonas aliena strain EH1 isolated from Arctic seawater.</title>
        <authorList>
            <person name="Kim E."/>
            <person name="Heo E."/>
            <person name="Kim H."/>
            <person name="Kim D."/>
        </authorList>
    </citation>
    <scope>NUCLEOTIDE SEQUENCE [LARGE SCALE GENOMIC DNA]</scope>
    <source>
        <strain evidence="3 4">EH1</strain>
    </source>
</reference>
<evidence type="ECO:0000313" key="3">
    <source>
        <dbReference type="EMBL" id="AQQ00498.1"/>
    </source>
</evidence>
<dbReference type="GO" id="GO:0030288">
    <property type="term" value="C:outer membrane-bounded periplasmic space"/>
    <property type="evidence" value="ECO:0007669"/>
    <property type="project" value="InterPro"/>
</dbReference>
<dbReference type="InterPro" id="IPR013783">
    <property type="entry name" value="Ig-like_fold"/>
</dbReference>
<feature type="domain" description="Pili assembly chaperone N-terminal" evidence="2">
    <location>
        <begin position="28"/>
        <end position="157"/>
    </location>
</feature>
<dbReference type="InterPro" id="IPR008962">
    <property type="entry name" value="PapD-like_sf"/>
</dbReference>
<dbReference type="Gene3D" id="2.60.40.10">
    <property type="entry name" value="Immunoglobulins"/>
    <property type="match status" value="1"/>
</dbReference>
<dbReference type="SUPFAM" id="SSF49354">
    <property type="entry name" value="PapD-like"/>
    <property type="match status" value="1"/>
</dbReference>
<accession>A0A1Q2GZK2</accession>
<feature type="signal peptide" evidence="1">
    <location>
        <begin position="1"/>
        <end position="24"/>
    </location>
</feature>
<dbReference type="AlphaFoldDB" id="A0A1Q2GZK2"/>
<name>A0A1Q2GZK2_9GAMM</name>
<dbReference type="GO" id="GO:0071555">
    <property type="term" value="P:cell wall organization"/>
    <property type="evidence" value="ECO:0007669"/>
    <property type="project" value="InterPro"/>
</dbReference>
<dbReference type="PANTHER" id="PTHR30251">
    <property type="entry name" value="PILUS ASSEMBLY CHAPERONE"/>
    <property type="match status" value="1"/>
</dbReference>
<dbReference type="RefSeq" id="WP_077537186.1">
    <property type="nucleotide sequence ID" value="NZ_CP019628.1"/>
</dbReference>
<feature type="chain" id="PRO_5012659228" description="Pili assembly chaperone N-terminal domain-containing protein" evidence="1">
    <location>
        <begin position="25"/>
        <end position="276"/>
    </location>
</feature>
<evidence type="ECO:0000313" key="4">
    <source>
        <dbReference type="Proteomes" id="UP000188243"/>
    </source>
</evidence>